<keyword evidence="3" id="KW-1185">Reference proteome</keyword>
<dbReference type="EMBL" id="CAKXAJ010025557">
    <property type="protein sequence ID" value="CAH2240948.1"/>
    <property type="molecule type" value="Genomic_DNA"/>
</dbReference>
<evidence type="ECO:0000313" key="3">
    <source>
        <dbReference type="Proteomes" id="UP000838756"/>
    </source>
</evidence>
<keyword evidence="1" id="KW-0732">Signal</keyword>
<sequence length="94" mass="10468">MRTAITVLFCCACAAAVPLRGEALNEKDIIYDLSDLFAEDEGPTSELVALAPPVPLRKHLLVRMYPEGHDDYSSAVEYEFDLLRNEGSKRAVRI</sequence>
<name>A0A8S4RRL4_9NEOP</name>
<comment type="caution">
    <text evidence="2">The sequence shown here is derived from an EMBL/GenBank/DDBJ whole genome shotgun (WGS) entry which is preliminary data.</text>
</comment>
<dbReference type="AlphaFoldDB" id="A0A8S4RRL4"/>
<reference evidence="2" key="1">
    <citation type="submission" date="2022-03" db="EMBL/GenBank/DDBJ databases">
        <authorList>
            <person name="Lindestad O."/>
        </authorList>
    </citation>
    <scope>NUCLEOTIDE SEQUENCE</scope>
</reference>
<gene>
    <name evidence="2" type="primary">jg9684</name>
    <name evidence="2" type="ORF">PAEG_LOCUS17431</name>
</gene>
<evidence type="ECO:0000313" key="2">
    <source>
        <dbReference type="EMBL" id="CAH2240948.1"/>
    </source>
</evidence>
<protein>
    <submittedName>
        <fullName evidence="2">Jg9684 protein</fullName>
    </submittedName>
</protein>
<dbReference type="Proteomes" id="UP000838756">
    <property type="component" value="Unassembled WGS sequence"/>
</dbReference>
<feature type="chain" id="PRO_5035804923" evidence="1">
    <location>
        <begin position="17"/>
        <end position="94"/>
    </location>
</feature>
<accession>A0A8S4RRL4</accession>
<dbReference type="OrthoDB" id="6929664at2759"/>
<feature type="signal peptide" evidence="1">
    <location>
        <begin position="1"/>
        <end position="16"/>
    </location>
</feature>
<evidence type="ECO:0000256" key="1">
    <source>
        <dbReference type="SAM" id="SignalP"/>
    </source>
</evidence>
<proteinExistence type="predicted"/>
<organism evidence="2 3">
    <name type="scientific">Pararge aegeria aegeria</name>
    <dbReference type="NCBI Taxonomy" id="348720"/>
    <lineage>
        <taxon>Eukaryota</taxon>
        <taxon>Metazoa</taxon>
        <taxon>Ecdysozoa</taxon>
        <taxon>Arthropoda</taxon>
        <taxon>Hexapoda</taxon>
        <taxon>Insecta</taxon>
        <taxon>Pterygota</taxon>
        <taxon>Neoptera</taxon>
        <taxon>Endopterygota</taxon>
        <taxon>Lepidoptera</taxon>
        <taxon>Glossata</taxon>
        <taxon>Ditrysia</taxon>
        <taxon>Papilionoidea</taxon>
        <taxon>Nymphalidae</taxon>
        <taxon>Satyrinae</taxon>
        <taxon>Satyrini</taxon>
        <taxon>Parargina</taxon>
        <taxon>Pararge</taxon>
    </lineage>
</organism>